<proteinExistence type="predicted"/>
<reference evidence="1" key="1">
    <citation type="journal article" date="2018" name="Nat. Commun.">
        <title>Diversity and evolution of the emerging Pandoraviridae family.</title>
        <authorList>
            <person name="Legendre M."/>
            <person name="Fabre E."/>
            <person name="Poirot O."/>
            <person name="Jeudy S."/>
            <person name="Lartigue A."/>
            <person name="Alempic J.M."/>
            <person name="Beucher L."/>
            <person name="Philippe N."/>
            <person name="Bertaux L."/>
            <person name="Christo-Foroux E."/>
            <person name="Labadie K."/>
            <person name="Coute Y."/>
            <person name="Abergel C."/>
            <person name="Claverie J.M."/>
        </authorList>
    </citation>
    <scope>NUCLEOTIDE SEQUENCE [LARGE SCALE GENOMIC DNA]</scope>
    <source>
        <strain evidence="1">Neocaledonia</strain>
    </source>
</reference>
<organism evidence="1">
    <name type="scientific">Pandoravirus neocaledonia</name>
    <dbReference type="NCBI Taxonomy" id="2107708"/>
    <lineage>
        <taxon>Viruses</taxon>
        <taxon>Pandoravirus</taxon>
    </lineage>
</organism>
<dbReference type="KEGG" id="vg:36843243"/>
<sequence>MTDHNLQTPLFRATSTLPLYPGFSMERTVSVHCSRPTSAAHATSECRVTIRTKGRWWDKSQATPPTGLLFHDKTERIVMALKHADEPIGWQEVNVVLKDSGIVVADLLKIDGSQSE</sequence>
<gene>
    <name evidence="1" type="ORF">pneo_cds_923</name>
</gene>
<dbReference type="Proteomes" id="UP000249287">
    <property type="component" value="Segment"/>
</dbReference>
<dbReference type="RefSeq" id="YP_009482533.1">
    <property type="nucleotide sequence ID" value="NC_037666.1"/>
</dbReference>
<dbReference type="EMBL" id="MG011690">
    <property type="protein sequence ID" value="AVK76530.1"/>
    <property type="molecule type" value="Genomic_DNA"/>
</dbReference>
<evidence type="ECO:0000313" key="1">
    <source>
        <dbReference type="EMBL" id="AVK76530.1"/>
    </source>
</evidence>
<name>A0A2U7UDY2_9VIRU</name>
<dbReference type="GeneID" id="36843243"/>
<accession>A0A2U7UDY2</accession>
<protein>
    <submittedName>
        <fullName evidence="1">Uncharacterized protein</fullName>
    </submittedName>
</protein>